<reference evidence="1 2" key="1">
    <citation type="submission" date="2021-06" db="EMBL/GenBank/DDBJ databases">
        <authorList>
            <person name="Palmer J.M."/>
        </authorList>
    </citation>
    <scope>NUCLEOTIDE SEQUENCE [LARGE SCALE GENOMIC DNA]</scope>
    <source>
        <strain evidence="1 2">XC_2019</strain>
        <tissue evidence="1">Muscle</tissue>
    </source>
</reference>
<evidence type="ECO:0000313" key="1">
    <source>
        <dbReference type="EMBL" id="MEQ2198768.1"/>
    </source>
</evidence>
<sequence length="122" mass="13533">MSASSPHQCHSLITTISFSGQDIPLSPSVSNLDVQIDPHLTFNSHVDHFGKISFFHLKRIASLRPSLLILKGLSMLSSPPGWTLASFFLVSPIKIFKNSMYSEPYCQKPFLSLTTSNRRPAS</sequence>
<accession>A0ABV0QSF3</accession>
<protein>
    <submittedName>
        <fullName evidence="1">Uncharacterized protein</fullName>
    </submittedName>
</protein>
<name>A0ABV0QSF3_9TELE</name>
<keyword evidence="2" id="KW-1185">Reference proteome</keyword>
<dbReference type="Proteomes" id="UP001434883">
    <property type="component" value="Unassembled WGS sequence"/>
</dbReference>
<dbReference type="EMBL" id="JAHRIN010020573">
    <property type="protein sequence ID" value="MEQ2198768.1"/>
    <property type="molecule type" value="Genomic_DNA"/>
</dbReference>
<gene>
    <name evidence="1" type="ORF">XENOCAPTIV_017996</name>
</gene>
<organism evidence="1 2">
    <name type="scientific">Xenoophorus captivus</name>
    <dbReference type="NCBI Taxonomy" id="1517983"/>
    <lineage>
        <taxon>Eukaryota</taxon>
        <taxon>Metazoa</taxon>
        <taxon>Chordata</taxon>
        <taxon>Craniata</taxon>
        <taxon>Vertebrata</taxon>
        <taxon>Euteleostomi</taxon>
        <taxon>Actinopterygii</taxon>
        <taxon>Neopterygii</taxon>
        <taxon>Teleostei</taxon>
        <taxon>Neoteleostei</taxon>
        <taxon>Acanthomorphata</taxon>
        <taxon>Ovalentaria</taxon>
        <taxon>Atherinomorphae</taxon>
        <taxon>Cyprinodontiformes</taxon>
        <taxon>Goodeidae</taxon>
        <taxon>Xenoophorus</taxon>
    </lineage>
</organism>
<evidence type="ECO:0000313" key="2">
    <source>
        <dbReference type="Proteomes" id="UP001434883"/>
    </source>
</evidence>
<proteinExistence type="predicted"/>
<comment type="caution">
    <text evidence="1">The sequence shown here is derived from an EMBL/GenBank/DDBJ whole genome shotgun (WGS) entry which is preliminary data.</text>
</comment>